<proteinExistence type="predicted"/>
<feature type="compositionally biased region" description="Basic residues" evidence="1">
    <location>
        <begin position="13"/>
        <end position="22"/>
    </location>
</feature>
<keyword evidence="5" id="KW-1185">Reference proteome</keyword>
<evidence type="ECO:0000313" key="5">
    <source>
        <dbReference type="Proteomes" id="UP001177140"/>
    </source>
</evidence>
<protein>
    <submittedName>
        <fullName evidence="2">Uncharacterized protein</fullName>
    </submittedName>
</protein>
<evidence type="ECO:0000313" key="3">
    <source>
        <dbReference type="EMBL" id="MCL7032896.1"/>
    </source>
</evidence>
<dbReference type="AlphaFoldDB" id="A0AA41UUH9"/>
<feature type="region of interest" description="Disordered" evidence="1">
    <location>
        <begin position="43"/>
        <end position="98"/>
    </location>
</feature>
<accession>A0AA41UUH9</accession>
<evidence type="ECO:0000256" key="1">
    <source>
        <dbReference type="SAM" id="MobiDB-lite"/>
    </source>
</evidence>
<feature type="non-terminal residue" evidence="2">
    <location>
        <position position="1"/>
    </location>
</feature>
<organism evidence="2 5">
    <name type="scientific">Papaver nudicaule</name>
    <name type="common">Iceland poppy</name>
    <dbReference type="NCBI Taxonomy" id="74823"/>
    <lineage>
        <taxon>Eukaryota</taxon>
        <taxon>Viridiplantae</taxon>
        <taxon>Streptophyta</taxon>
        <taxon>Embryophyta</taxon>
        <taxon>Tracheophyta</taxon>
        <taxon>Spermatophyta</taxon>
        <taxon>Magnoliopsida</taxon>
        <taxon>Ranunculales</taxon>
        <taxon>Papaveraceae</taxon>
        <taxon>Papaveroideae</taxon>
        <taxon>Papaver</taxon>
    </lineage>
</organism>
<feature type="region of interest" description="Disordered" evidence="1">
    <location>
        <begin position="1"/>
        <end position="28"/>
    </location>
</feature>
<evidence type="ECO:0000313" key="2">
    <source>
        <dbReference type="EMBL" id="MCL7023030.1"/>
    </source>
</evidence>
<dbReference type="EMBL" id="JAJJMA010017763">
    <property type="protein sequence ID" value="MCL7023030.1"/>
    <property type="molecule type" value="Genomic_DNA"/>
</dbReference>
<dbReference type="EMBL" id="JAJJMA010286814">
    <property type="protein sequence ID" value="MCL7046886.1"/>
    <property type="molecule type" value="Genomic_DNA"/>
</dbReference>
<name>A0AA41UUH9_PAPNU</name>
<reference evidence="2" key="1">
    <citation type="submission" date="2022-03" db="EMBL/GenBank/DDBJ databases">
        <title>A functionally conserved STORR gene fusion in Papaver species that diverged 16.8 million years ago.</title>
        <authorList>
            <person name="Catania T."/>
        </authorList>
    </citation>
    <scope>NUCLEOTIDE SEQUENCE</scope>
    <source>
        <strain evidence="2">S-191538</strain>
    </source>
</reference>
<evidence type="ECO:0000313" key="4">
    <source>
        <dbReference type="EMBL" id="MCL7046886.1"/>
    </source>
</evidence>
<dbReference type="Proteomes" id="UP001177140">
    <property type="component" value="Unassembled WGS sequence"/>
</dbReference>
<comment type="caution">
    <text evidence="2">The sequence shown here is derived from an EMBL/GenBank/DDBJ whole genome shotgun (WGS) entry which is preliminary data.</text>
</comment>
<dbReference type="EMBL" id="JAJJMA010128189">
    <property type="protein sequence ID" value="MCL7032896.1"/>
    <property type="molecule type" value="Genomic_DNA"/>
</dbReference>
<sequence length="98" mass="10399">PGTIIVPPLLVRKPGRPRRNRRKAYDETISEKKARCCSICKPPGHNKTTCAGGAVGSNSRKRTRAEANGHTSQAQSSQAGSSGGTMPASKKPKKSTQE</sequence>
<gene>
    <name evidence="4" type="ORF">MKW94_008313</name>
    <name evidence="2" type="ORF">MKW94_011027</name>
    <name evidence="3" type="ORF">MKW94_021598</name>
</gene>